<accession>A0AAW1P3B7</accession>
<protein>
    <submittedName>
        <fullName evidence="1">Uncharacterized protein</fullName>
    </submittedName>
</protein>
<evidence type="ECO:0000313" key="1">
    <source>
        <dbReference type="EMBL" id="KAK9803194.1"/>
    </source>
</evidence>
<dbReference type="PANTHER" id="PTHR35506:SF1">
    <property type="entry name" value="OS02G0135600 PROTEIN"/>
    <property type="match status" value="1"/>
</dbReference>
<reference evidence="1 2" key="1">
    <citation type="journal article" date="2024" name="Nat. Commun.">
        <title>Phylogenomics reveals the evolutionary origins of lichenization in chlorophyte algae.</title>
        <authorList>
            <person name="Puginier C."/>
            <person name="Libourel C."/>
            <person name="Otte J."/>
            <person name="Skaloud P."/>
            <person name="Haon M."/>
            <person name="Grisel S."/>
            <person name="Petersen M."/>
            <person name="Berrin J.G."/>
            <person name="Delaux P.M."/>
            <person name="Dal Grande F."/>
            <person name="Keller J."/>
        </authorList>
    </citation>
    <scope>NUCLEOTIDE SEQUENCE [LARGE SCALE GENOMIC DNA]</scope>
    <source>
        <strain evidence="1 2">SAG 2036</strain>
    </source>
</reference>
<evidence type="ECO:0000313" key="2">
    <source>
        <dbReference type="Proteomes" id="UP001465755"/>
    </source>
</evidence>
<comment type="caution">
    <text evidence="1">The sequence shown here is derived from an EMBL/GenBank/DDBJ whole genome shotgun (WGS) entry which is preliminary data.</text>
</comment>
<sequence length="299" mass="31728">MPRRKAKPGCSCLDCRDTTLLSSIGEDPTPLQPKVKCLALYLSGFETKQLQQASLSAVSLPGLNRLAAEGCSGSLALREKGLTKKAVLGQLLGTFQGSSSGERPSSTGLGSFAGLRGSFHSACPWAEEVASQAGFDLQRACQAAADTNSNMIAPDVFCSQAAAQLGLQPAHLGRSEAILNQRPDDSDLLFWHVSADNRLIPQPGGGPLTVTQQDGSVEEILGLVRPMQSFQFLGTHAEETSAHHAILCLQYCPAIIRQDHLTKFDPARMCTAGGHGCILAERLLPELAFKLGFAPKYGA</sequence>
<proteinExistence type="predicted"/>
<dbReference type="Proteomes" id="UP001465755">
    <property type="component" value="Unassembled WGS sequence"/>
</dbReference>
<gene>
    <name evidence="1" type="ORF">WJX73_001247</name>
</gene>
<keyword evidence="2" id="KW-1185">Reference proteome</keyword>
<dbReference type="EMBL" id="JALJOQ010000061">
    <property type="protein sequence ID" value="KAK9803194.1"/>
    <property type="molecule type" value="Genomic_DNA"/>
</dbReference>
<dbReference type="AlphaFoldDB" id="A0AAW1P3B7"/>
<organism evidence="1 2">
    <name type="scientific">Symbiochloris irregularis</name>
    <dbReference type="NCBI Taxonomy" id="706552"/>
    <lineage>
        <taxon>Eukaryota</taxon>
        <taxon>Viridiplantae</taxon>
        <taxon>Chlorophyta</taxon>
        <taxon>core chlorophytes</taxon>
        <taxon>Trebouxiophyceae</taxon>
        <taxon>Trebouxiales</taxon>
        <taxon>Trebouxiaceae</taxon>
        <taxon>Symbiochloris</taxon>
    </lineage>
</organism>
<dbReference type="PANTHER" id="PTHR35506">
    <property type="entry name" value="OS02G0135600 PROTEIN"/>
    <property type="match status" value="1"/>
</dbReference>
<name>A0AAW1P3B7_9CHLO</name>